<dbReference type="Proteomes" id="UP000034798">
    <property type="component" value="Unassembled WGS sequence"/>
</dbReference>
<accession>A0A0G0FL51</accession>
<gene>
    <name evidence="1" type="ORF">UR91_C0026G0004</name>
</gene>
<proteinExistence type="predicted"/>
<sequence>MNEFDRKSDFHAHVTSFENSDSLLEKARLGNIGSLALIGRGELPDGVESLIKKANSYGIEIFFGIEDIFSVGGQRKDFIIFNVDPSNPEIKNLYGHEKILESSLKVLRKQIDFLNSQKLFVAGHDEESKTLLEKLLSGQIYEKAINLCKLACSNPNNKETLENLWRLYGKTFADQYRDSSFDLSRPTPKFIWWMYFTVGKHGYFNSERSPEVVAEIIHKTNGLFIFSPESDSPDEEIADVLTNRNYIDGVMGWHGDRLDISKKTIKWLRSNGKIILGGSDYNPLRDGEEKQWLLGVGKGDMFISPERFKRELRRIKK</sequence>
<name>A0A0G0FL51_9BACT</name>
<protein>
    <recommendedName>
        <fullName evidence="3">PHP domain protein</fullName>
    </recommendedName>
</protein>
<dbReference type="Gene3D" id="1.10.150.650">
    <property type="match status" value="1"/>
</dbReference>
<comment type="caution">
    <text evidence="1">The sequence shown here is derived from an EMBL/GenBank/DDBJ whole genome shotgun (WGS) entry which is preliminary data.</text>
</comment>
<evidence type="ECO:0000313" key="2">
    <source>
        <dbReference type="Proteomes" id="UP000034798"/>
    </source>
</evidence>
<reference evidence="1 2" key="1">
    <citation type="journal article" date="2015" name="Nature">
        <title>rRNA introns, odd ribosomes, and small enigmatic genomes across a large radiation of phyla.</title>
        <authorList>
            <person name="Brown C.T."/>
            <person name="Hug L.A."/>
            <person name="Thomas B.C."/>
            <person name="Sharon I."/>
            <person name="Castelle C.J."/>
            <person name="Singh A."/>
            <person name="Wilkins M.J."/>
            <person name="Williams K.H."/>
            <person name="Banfield J.F."/>
        </authorList>
    </citation>
    <scope>NUCLEOTIDE SEQUENCE [LARGE SCALE GENOMIC DNA]</scope>
</reference>
<evidence type="ECO:0000313" key="1">
    <source>
        <dbReference type="EMBL" id="KKP88110.1"/>
    </source>
</evidence>
<dbReference type="AlphaFoldDB" id="A0A0G0FL51"/>
<dbReference type="Gene3D" id="3.20.20.140">
    <property type="entry name" value="Metal-dependent hydrolases"/>
    <property type="match status" value="1"/>
</dbReference>
<organism evidence="1 2">
    <name type="scientific">Candidatus Nomurabacteria bacterium GW2011_GWC2_35_8</name>
    <dbReference type="NCBI Taxonomy" id="1618752"/>
    <lineage>
        <taxon>Bacteria</taxon>
        <taxon>Candidatus Nomuraibacteriota</taxon>
    </lineage>
</organism>
<dbReference type="EMBL" id="LBQZ01000026">
    <property type="protein sequence ID" value="KKP88110.1"/>
    <property type="molecule type" value="Genomic_DNA"/>
</dbReference>
<evidence type="ECO:0008006" key="3">
    <source>
        <dbReference type="Google" id="ProtNLM"/>
    </source>
</evidence>